<gene>
    <name evidence="1" type="ORF">Strain138_002664</name>
    <name evidence="2" type="ORF">Strain318_002664</name>
</gene>
<dbReference type="InterPro" id="IPR036102">
    <property type="entry name" value="OsmC/Ohrsf"/>
</dbReference>
<dbReference type="PANTHER" id="PTHR34352">
    <property type="entry name" value="PROTEIN YHFA"/>
    <property type="match status" value="1"/>
</dbReference>
<dbReference type="KEGG" id="pspc:Strain318_002664"/>
<dbReference type="InterPro" id="IPR015946">
    <property type="entry name" value="KH_dom-like_a/b"/>
</dbReference>
<name>A0AA49K2Q4_9BACT</name>
<dbReference type="Gene3D" id="3.30.300.20">
    <property type="match status" value="1"/>
</dbReference>
<reference evidence="2" key="1">
    <citation type="submission" date="2023-07" db="EMBL/GenBank/DDBJ databases">
        <authorList>
            <person name="Haufschild T."/>
            <person name="Kallscheuer N."/>
            <person name="Hammer J."/>
            <person name="Kohn T."/>
            <person name="Kabuu M."/>
            <person name="Jogler M."/>
            <person name="Wohfarth N."/>
            <person name="Heuer A."/>
            <person name="Rohde M."/>
            <person name="van Teeseling M.C.F."/>
            <person name="Jogler C."/>
        </authorList>
    </citation>
    <scope>NUCLEOTIDE SEQUENCE</scope>
    <source>
        <strain evidence="1">Strain 138</strain>
        <strain evidence="2">Strain 318</strain>
    </source>
</reference>
<proteinExistence type="predicted"/>
<dbReference type="SUPFAM" id="SSF82784">
    <property type="entry name" value="OsmC-like"/>
    <property type="match status" value="1"/>
</dbReference>
<evidence type="ECO:0000313" key="2">
    <source>
        <dbReference type="EMBL" id="WKW16253.1"/>
    </source>
</evidence>
<dbReference type="Pfam" id="PF02566">
    <property type="entry name" value="OsmC"/>
    <property type="match status" value="1"/>
</dbReference>
<dbReference type="RefSeq" id="WP_367886205.1">
    <property type="nucleotide sequence ID" value="NZ_CP130612.1"/>
</dbReference>
<accession>A0AA49Q612</accession>
<keyword evidence="3" id="KW-1185">Reference proteome</keyword>
<dbReference type="Proteomes" id="UP001229955">
    <property type="component" value="Chromosome"/>
</dbReference>
<dbReference type="EMBL" id="CP130613">
    <property type="protein sequence ID" value="WKW16253.1"/>
    <property type="molecule type" value="Genomic_DNA"/>
</dbReference>
<dbReference type="PANTHER" id="PTHR34352:SF1">
    <property type="entry name" value="PROTEIN YHFA"/>
    <property type="match status" value="1"/>
</dbReference>
<dbReference type="InterPro" id="IPR003718">
    <property type="entry name" value="OsmC/Ohr_fam"/>
</dbReference>
<protein>
    <submittedName>
        <fullName evidence="2">OsmC family protein</fullName>
    </submittedName>
</protein>
<organism evidence="2 3">
    <name type="scientific">Pseudogemmatithrix spongiicola</name>
    <dbReference type="NCBI Taxonomy" id="3062599"/>
    <lineage>
        <taxon>Bacteria</taxon>
        <taxon>Pseudomonadati</taxon>
        <taxon>Gemmatimonadota</taxon>
        <taxon>Gemmatimonadia</taxon>
        <taxon>Gemmatimonadales</taxon>
        <taxon>Gemmatimonadaceae</taxon>
        <taxon>Pseudogemmatithrix</taxon>
    </lineage>
</organism>
<accession>A0AA49K2Q4</accession>
<dbReference type="AlphaFoldDB" id="A0AA49K2Q4"/>
<sequence length="143" mass="14913">MAEGTQGKPPSKTVVTWAGDQQFDGGRASGGPTIRLDGRGATGPSPVDALGIAIAGCTGVDIVDILAKRRTPVESLSMEVHAERANAVPARVVAVDITYHIRGAGIERAHAERAIELAVTKYCSVGSSIDPATPIRWTLVLED</sequence>
<dbReference type="EMBL" id="CP130612">
    <property type="protein sequence ID" value="WKW13346.1"/>
    <property type="molecule type" value="Genomic_DNA"/>
</dbReference>
<evidence type="ECO:0000313" key="3">
    <source>
        <dbReference type="Proteomes" id="UP001229955"/>
    </source>
</evidence>
<evidence type="ECO:0000313" key="1">
    <source>
        <dbReference type="EMBL" id="WKW13346.1"/>
    </source>
</evidence>